<dbReference type="EC" id="3.5.1.2" evidence="10"/>
<evidence type="ECO:0000259" key="11">
    <source>
        <dbReference type="Pfam" id="PF00117"/>
    </source>
</evidence>
<evidence type="ECO:0000256" key="9">
    <source>
        <dbReference type="ARBA" id="ARBA00049534"/>
    </source>
</evidence>
<comment type="function">
    <text evidence="10">IGPS catalyzes the conversion of PRFAR and glutamine to IGP, AICAR and glutamate. The HisH subunit catalyzes the hydrolysis of glutamine to glutamate and ammonia as part of the synthesis of IGP and AICAR. The resulting ammonia molecule is channeled to the active site of HisF.</text>
</comment>
<keyword evidence="13" id="KW-1185">Reference proteome</keyword>
<accession>A0ABX6T187</accession>
<evidence type="ECO:0000256" key="5">
    <source>
        <dbReference type="ARBA" id="ARBA00022962"/>
    </source>
</evidence>
<dbReference type="SUPFAM" id="SSF52317">
    <property type="entry name" value="Class I glutamine amidotransferase-like"/>
    <property type="match status" value="1"/>
</dbReference>
<keyword evidence="5 10" id="KW-0315">Glutamine amidotransferase</keyword>
<dbReference type="EMBL" id="CP060780">
    <property type="protein sequence ID" value="QNP43460.1"/>
    <property type="molecule type" value="Genomic_DNA"/>
</dbReference>
<evidence type="ECO:0000313" key="12">
    <source>
        <dbReference type="EMBL" id="QNP43460.1"/>
    </source>
</evidence>
<comment type="catalytic activity">
    <reaction evidence="9 10">
        <text>L-glutamine + H2O = L-glutamate + NH4(+)</text>
        <dbReference type="Rhea" id="RHEA:15889"/>
        <dbReference type="ChEBI" id="CHEBI:15377"/>
        <dbReference type="ChEBI" id="CHEBI:28938"/>
        <dbReference type="ChEBI" id="CHEBI:29985"/>
        <dbReference type="ChEBI" id="CHEBI:58359"/>
        <dbReference type="EC" id="3.5.1.2"/>
    </reaction>
</comment>
<sequence>MARTTTIRRRLASRRSAGPCATRSAGKATRCLAPRGAVRLAIVDLAYGNIGSIKLAFERLGVTPVVTADSVEISGADRVVLPGVGAAGHAMARIEARGLGDCLRSLKQPALGICLGMQLLFDRSDEANSECLGIIPGEVRALSPAPGTPVPHMGWSRLAVADAEIGIGTGEYVYFAHGYACDTGPATVATAEYGRTIPAVVRQGNWLGAQFHPERSGAAGSNFLQAFLA</sequence>
<dbReference type="PROSITE" id="PS51273">
    <property type="entry name" value="GATASE_TYPE_1"/>
    <property type="match status" value="1"/>
</dbReference>
<proteinExistence type="inferred from homology"/>
<evidence type="ECO:0000256" key="8">
    <source>
        <dbReference type="ARBA" id="ARBA00047838"/>
    </source>
</evidence>
<keyword evidence="4 10" id="KW-0378">Hydrolase</keyword>
<gene>
    <name evidence="10 12" type="primary">hisH</name>
    <name evidence="12" type="ORF">H9L15_01170</name>
</gene>
<evidence type="ECO:0000256" key="7">
    <source>
        <dbReference type="ARBA" id="ARBA00023239"/>
    </source>
</evidence>
<evidence type="ECO:0000256" key="1">
    <source>
        <dbReference type="ARBA" id="ARBA00005091"/>
    </source>
</evidence>
<dbReference type="Pfam" id="PF00117">
    <property type="entry name" value="GATase"/>
    <property type="match status" value="1"/>
</dbReference>
<keyword evidence="7 10" id="KW-0456">Lyase</keyword>
<feature type="active site" description="Nucleophile" evidence="10">
    <location>
        <position position="114"/>
    </location>
</feature>
<comment type="pathway">
    <text evidence="1 10">Amino-acid biosynthesis; L-histidine biosynthesis; L-histidine from 5-phospho-alpha-D-ribose 1-diphosphate: step 5/9.</text>
</comment>
<dbReference type="Proteomes" id="UP000516134">
    <property type="component" value="Chromosome"/>
</dbReference>
<keyword evidence="3 10" id="KW-0028">Amino-acid biosynthesis</keyword>
<comment type="catalytic activity">
    <reaction evidence="8 10">
        <text>5-[(5-phospho-1-deoxy-D-ribulos-1-ylimino)methylamino]-1-(5-phospho-beta-D-ribosyl)imidazole-4-carboxamide + L-glutamine = D-erythro-1-(imidazol-4-yl)glycerol 3-phosphate + 5-amino-1-(5-phospho-beta-D-ribosyl)imidazole-4-carboxamide + L-glutamate + H(+)</text>
        <dbReference type="Rhea" id="RHEA:24793"/>
        <dbReference type="ChEBI" id="CHEBI:15378"/>
        <dbReference type="ChEBI" id="CHEBI:29985"/>
        <dbReference type="ChEBI" id="CHEBI:58278"/>
        <dbReference type="ChEBI" id="CHEBI:58359"/>
        <dbReference type="ChEBI" id="CHEBI:58475"/>
        <dbReference type="ChEBI" id="CHEBI:58525"/>
        <dbReference type="EC" id="4.3.2.10"/>
    </reaction>
</comment>
<dbReference type="InterPro" id="IPR029062">
    <property type="entry name" value="Class_I_gatase-like"/>
</dbReference>
<dbReference type="PIRSF" id="PIRSF000495">
    <property type="entry name" value="Amidotransf_hisH"/>
    <property type="match status" value="1"/>
</dbReference>
<dbReference type="InterPro" id="IPR017926">
    <property type="entry name" value="GATASE"/>
</dbReference>
<dbReference type="Gene3D" id="3.40.50.880">
    <property type="match status" value="1"/>
</dbReference>
<name>A0ABX6T187_9SPHN</name>
<keyword evidence="10" id="KW-0963">Cytoplasm</keyword>
<organism evidence="12 13">
    <name type="scientific">Sphingomonas daechungensis</name>
    <dbReference type="NCBI Taxonomy" id="1176646"/>
    <lineage>
        <taxon>Bacteria</taxon>
        <taxon>Pseudomonadati</taxon>
        <taxon>Pseudomonadota</taxon>
        <taxon>Alphaproteobacteria</taxon>
        <taxon>Sphingomonadales</taxon>
        <taxon>Sphingomonadaceae</taxon>
        <taxon>Sphingomonas</taxon>
    </lineage>
</organism>
<dbReference type="PANTHER" id="PTHR42701">
    <property type="entry name" value="IMIDAZOLE GLYCEROL PHOSPHATE SYNTHASE SUBUNIT HISH"/>
    <property type="match status" value="1"/>
</dbReference>
<dbReference type="HAMAP" id="MF_00278">
    <property type="entry name" value="HisH"/>
    <property type="match status" value="1"/>
</dbReference>
<evidence type="ECO:0000256" key="10">
    <source>
        <dbReference type="HAMAP-Rule" id="MF_00278"/>
    </source>
</evidence>
<dbReference type="EC" id="4.3.2.10" evidence="10"/>
<dbReference type="NCBIfam" id="TIGR01855">
    <property type="entry name" value="IMP_synth_hisH"/>
    <property type="match status" value="1"/>
</dbReference>
<evidence type="ECO:0000256" key="3">
    <source>
        <dbReference type="ARBA" id="ARBA00022605"/>
    </source>
</evidence>
<feature type="active site" evidence="10">
    <location>
        <position position="214"/>
    </location>
</feature>
<protein>
    <recommendedName>
        <fullName evidence="10">Imidazole glycerol phosphate synthase subunit HisH</fullName>
        <ecNumber evidence="10">4.3.2.10</ecNumber>
    </recommendedName>
    <alternativeName>
        <fullName evidence="10">IGP synthase glutaminase subunit</fullName>
        <ecNumber evidence="10">3.5.1.2</ecNumber>
    </alternativeName>
    <alternativeName>
        <fullName evidence="10">IGP synthase subunit HisH</fullName>
    </alternativeName>
    <alternativeName>
        <fullName evidence="10">ImGP synthase subunit HisH</fullName>
        <shortName evidence="10">IGPS subunit HisH</shortName>
    </alternativeName>
</protein>
<evidence type="ECO:0000256" key="6">
    <source>
        <dbReference type="ARBA" id="ARBA00023102"/>
    </source>
</evidence>
<comment type="subcellular location">
    <subcellularLocation>
        <location evidence="10">Cytoplasm</location>
    </subcellularLocation>
</comment>
<dbReference type="PANTHER" id="PTHR42701:SF1">
    <property type="entry name" value="IMIDAZOLE GLYCEROL PHOSPHATE SYNTHASE SUBUNIT HISH"/>
    <property type="match status" value="1"/>
</dbReference>
<feature type="domain" description="Glutamine amidotransferase" evidence="11">
    <location>
        <begin position="71"/>
        <end position="227"/>
    </location>
</feature>
<comment type="subunit">
    <text evidence="2 10">Heterodimer of HisH and HisF.</text>
</comment>
<evidence type="ECO:0000256" key="4">
    <source>
        <dbReference type="ARBA" id="ARBA00022801"/>
    </source>
</evidence>
<dbReference type="CDD" id="cd01748">
    <property type="entry name" value="GATase1_IGP_Synthase"/>
    <property type="match status" value="1"/>
</dbReference>
<keyword evidence="6 10" id="KW-0368">Histidine biosynthesis</keyword>
<evidence type="ECO:0000256" key="2">
    <source>
        <dbReference type="ARBA" id="ARBA00011152"/>
    </source>
</evidence>
<dbReference type="InterPro" id="IPR010139">
    <property type="entry name" value="Imidazole-glycPsynth_HisH"/>
</dbReference>
<evidence type="ECO:0000313" key="13">
    <source>
        <dbReference type="Proteomes" id="UP000516134"/>
    </source>
</evidence>
<reference evidence="12 13" key="1">
    <citation type="submission" date="2020-08" db="EMBL/GenBank/DDBJ databases">
        <title>Genome sequence of Sphingomonas daechungensis KACC 18115T.</title>
        <authorList>
            <person name="Hyun D.-W."/>
            <person name="Bae J.-W."/>
        </authorList>
    </citation>
    <scope>NUCLEOTIDE SEQUENCE [LARGE SCALE GENOMIC DNA]</scope>
    <source>
        <strain evidence="12 13">KACC 18115</strain>
    </source>
</reference>
<feature type="active site" evidence="10">
    <location>
        <position position="212"/>
    </location>
</feature>